<comment type="caution">
    <text evidence="9">The sequence shown here is derived from an EMBL/GenBank/DDBJ whole genome shotgun (WGS) entry which is preliminary data.</text>
</comment>
<dbReference type="PANTHER" id="PTHR39540:SF1">
    <property type="entry name" value="DICTOMALLEIN-1-RELATED"/>
    <property type="match status" value="1"/>
</dbReference>
<evidence type="ECO:0000256" key="6">
    <source>
        <dbReference type="PROSITE-ProRule" id="PRU01031"/>
    </source>
</evidence>
<dbReference type="Proteomes" id="UP000265938">
    <property type="component" value="Unassembled WGS sequence"/>
</dbReference>
<dbReference type="InterPro" id="IPR040966">
    <property type="entry name" value="StcE_C"/>
</dbReference>
<proteinExistence type="predicted"/>
<feature type="active site" evidence="6">
    <location>
        <position position="321"/>
    </location>
</feature>
<feature type="binding site" evidence="6">
    <location>
        <position position="324"/>
    </location>
    <ligand>
        <name>Zn(2+)</name>
        <dbReference type="ChEBI" id="CHEBI:29105"/>
        <note>catalytic</note>
    </ligand>
</feature>
<keyword evidence="5 6" id="KW-0482">Metalloprotease</keyword>
<accession>A0A3A3ELF3</accession>
<name>A0A3A3ELF3_9GAMM</name>
<dbReference type="InterPro" id="IPR022218">
    <property type="entry name" value="TagA_dom"/>
</dbReference>
<evidence type="ECO:0000259" key="8">
    <source>
        <dbReference type="PROSITE" id="PS51694"/>
    </source>
</evidence>
<dbReference type="RefSeq" id="WP_119853973.1">
    <property type="nucleotide sequence ID" value="NZ_QYSE01000006.1"/>
</dbReference>
<reference evidence="9 10" key="1">
    <citation type="submission" date="2018-09" db="EMBL/GenBank/DDBJ databases">
        <title>Identification of marine bacteria producing industrial enzymes.</title>
        <authorList>
            <person name="Cheng T.H."/>
            <person name="Saidin J."/>
            <person name="Muhd D.D."/>
            <person name="Isa M.N.M."/>
            <person name="Bakar M.F.A."/>
            <person name="Ismail N."/>
        </authorList>
    </citation>
    <scope>NUCLEOTIDE SEQUENCE [LARGE SCALE GENOMIC DNA]</scope>
    <source>
        <strain evidence="9 10">MNAD 1.6</strain>
    </source>
</reference>
<dbReference type="Pfam" id="PF10462">
    <property type="entry name" value="Peptidase_M66"/>
    <property type="match status" value="1"/>
</dbReference>
<evidence type="ECO:0000256" key="4">
    <source>
        <dbReference type="ARBA" id="ARBA00022833"/>
    </source>
</evidence>
<evidence type="ECO:0000256" key="5">
    <source>
        <dbReference type="ARBA" id="ARBA00023049"/>
    </source>
</evidence>
<dbReference type="InterPro" id="IPR051256">
    <property type="entry name" value="Dictomallein"/>
</dbReference>
<evidence type="ECO:0000256" key="7">
    <source>
        <dbReference type="SAM" id="SignalP"/>
    </source>
</evidence>
<dbReference type="AlphaFoldDB" id="A0A3A3ELF3"/>
<keyword evidence="4 6" id="KW-0862">Zinc</keyword>
<feature type="domain" description="Peptidase M66" evidence="8">
    <location>
        <begin position="170"/>
        <end position="426"/>
    </location>
</feature>
<keyword evidence="1 6" id="KW-0645">Protease</keyword>
<evidence type="ECO:0000256" key="3">
    <source>
        <dbReference type="ARBA" id="ARBA00022801"/>
    </source>
</evidence>
<keyword evidence="7" id="KW-0732">Signal</keyword>
<dbReference type="Pfam" id="PF12561">
    <property type="entry name" value="TagA"/>
    <property type="match status" value="1"/>
</dbReference>
<gene>
    <name evidence="9" type="ORF">D4741_18340</name>
</gene>
<keyword evidence="2 6" id="KW-0479">Metal-binding</keyword>
<evidence type="ECO:0000256" key="1">
    <source>
        <dbReference type="ARBA" id="ARBA00022670"/>
    </source>
</evidence>
<dbReference type="EMBL" id="QYSE01000006">
    <property type="protein sequence ID" value="RJF33076.1"/>
    <property type="molecule type" value="Genomic_DNA"/>
</dbReference>
<organism evidence="9 10">
    <name type="scientific">Pseudoalteromonas gelatinilytica</name>
    <dbReference type="NCBI Taxonomy" id="1703256"/>
    <lineage>
        <taxon>Bacteria</taxon>
        <taxon>Pseudomonadati</taxon>
        <taxon>Pseudomonadota</taxon>
        <taxon>Gammaproteobacteria</taxon>
        <taxon>Alteromonadales</taxon>
        <taxon>Pseudoalteromonadaceae</taxon>
        <taxon>Pseudoalteromonas</taxon>
    </lineage>
</organism>
<dbReference type="InterPro" id="IPR019503">
    <property type="entry name" value="Peptidase_M66_dom"/>
</dbReference>
<feature type="signal peptide" evidence="7">
    <location>
        <begin position="1"/>
        <end position="24"/>
    </location>
</feature>
<evidence type="ECO:0000256" key="2">
    <source>
        <dbReference type="ARBA" id="ARBA00022723"/>
    </source>
</evidence>
<dbReference type="PANTHER" id="PTHR39540">
    <property type="match status" value="1"/>
</dbReference>
<dbReference type="GO" id="GO:0004222">
    <property type="term" value="F:metalloendopeptidase activity"/>
    <property type="evidence" value="ECO:0007669"/>
    <property type="project" value="UniProtKB-UniRule"/>
</dbReference>
<dbReference type="GO" id="GO:0046872">
    <property type="term" value="F:metal ion binding"/>
    <property type="evidence" value="ECO:0007669"/>
    <property type="project" value="UniProtKB-UniRule"/>
</dbReference>
<dbReference type="PROSITE" id="PS51694">
    <property type="entry name" value="PEPTIDASE_M66"/>
    <property type="match status" value="1"/>
</dbReference>
<feature type="chain" id="PRO_5017268209" description="Peptidase M66 domain-containing protein" evidence="7">
    <location>
        <begin position="25"/>
        <end position="771"/>
    </location>
</feature>
<keyword evidence="3 6" id="KW-0378">Hydrolase</keyword>
<evidence type="ECO:0000313" key="10">
    <source>
        <dbReference type="Proteomes" id="UP000265938"/>
    </source>
</evidence>
<dbReference type="GO" id="GO:0006508">
    <property type="term" value="P:proteolysis"/>
    <property type="evidence" value="ECO:0007669"/>
    <property type="project" value="UniProtKB-UniRule"/>
</dbReference>
<evidence type="ECO:0000313" key="9">
    <source>
        <dbReference type="EMBL" id="RJF33076.1"/>
    </source>
</evidence>
<dbReference type="Gene3D" id="2.60.20.40">
    <property type="match status" value="2"/>
</dbReference>
<sequence>MKKSPITIALLCSLALSHTSAVYSADENTFNQNEFYSDTTGNFPATVLFAQNSIMPSHNGVEDDIQPHLVAERRTMIMFKPHDKLSHDAEIILSVFDSNNSLLYQTFMRSPEDFTKPFGHEQGTEPLSYSEDTFSSVIPASVIKPGMRVSFQFGNKQGDLENVTVGGNGNLILNTIDLGLLTPYRDKFTFQKNPDLHRQYFQQVPITKLTVNKFEAMYLTEVMLPNGNLLTDSDPSKGGVYTGDMRHLIAKSLMSHGINNANYGINASGVSGSTAHPFSSAQLTAHTSIGKYDNGTFVHGLSGGAGMVTLIRSEGNEFSHELGHNYGMGHFPGGVNGVLHRPADERNSTWGWDADLDKFIPNFAASVTNKDRCYQDTCIAPFNGHQYGTGSMSGGGPMYYEFNKYTLHTPYELNHIQRFFESRANFDTASKTGFTKWNSTTKQMESWENLVLDTNTNSVVKRVPYKQDVAITTLVGYYDPNKQLTSFIYPALHGSSGAVYTDNFSTSRCQLAVETEKAGRKTFNLPATRLNTDRMNKFHINLEAALNPVSATIRCDSNLLASKTLEPAKEKLATSVITTLEKPKACIVNIETNEEFCLEDGQKASYLPAFISRKPVYVRAPQGLQVMLSDYGNLSYNRIATFNGTVENNKLKSVLARNGQYLDFSKPRSMRVFSSKEPLGCIVSLLDQSEYCLKANERSNYRLPTYINKHPVYVKTAPGVSVMLSDWPNLSYRHTATFTESTSHQDLQDVKADNGQYLNFSRPVSMRVIAN</sequence>
<feature type="binding site" evidence="6">
    <location>
        <position position="330"/>
    </location>
    <ligand>
        <name>Zn(2+)</name>
        <dbReference type="ChEBI" id="CHEBI:29105"/>
        <note>catalytic</note>
    </ligand>
</feature>
<dbReference type="Pfam" id="PF17945">
    <property type="entry name" value="Crystall_4"/>
    <property type="match status" value="2"/>
</dbReference>
<comment type="cofactor">
    <cofactor evidence="6">
        <name>Zn(2+)</name>
        <dbReference type="ChEBI" id="CHEBI:29105"/>
    </cofactor>
    <text evidence="6">Binds 1 zinc ion per subunit.</text>
</comment>
<feature type="binding site" evidence="6">
    <location>
        <position position="320"/>
    </location>
    <ligand>
        <name>Zn(2+)</name>
        <dbReference type="ChEBI" id="CHEBI:29105"/>
        <note>catalytic</note>
    </ligand>
</feature>
<protein>
    <recommendedName>
        <fullName evidence="8">Peptidase M66 domain-containing protein</fullName>
    </recommendedName>
</protein>